<proteinExistence type="predicted"/>
<dbReference type="Proteomes" id="UP000177025">
    <property type="component" value="Unassembled WGS sequence"/>
</dbReference>
<dbReference type="Gene3D" id="2.40.50.180">
    <property type="entry name" value="CheA-289, Domain 4"/>
    <property type="match status" value="1"/>
</dbReference>
<organism evidence="2 3">
    <name type="scientific">candidate division WOR-3 bacterium RBG_13_43_14</name>
    <dbReference type="NCBI Taxonomy" id="1802590"/>
    <lineage>
        <taxon>Bacteria</taxon>
        <taxon>Bacteria division WOR-3</taxon>
    </lineage>
</organism>
<dbReference type="Gene3D" id="2.30.30.40">
    <property type="entry name" value="SH3 Domains"/>
    <property type="match status" value="1"/>
</dbReference>
<feature type="domain" description="CheW-like" evidence="1">
    <location>
        <begin position="1"/>
        <end position="134"/>
    </location>
</feature>
<evidence type="ECO:0000259" key="1">
    <source>
        <dbReference type="PROSITE" id="PS50851"/>
    </source>
</evidence>
<dbReference type="PANTHER" id="PTHR22617">
    <property type="entry name" value="CHEMOTAXIS SENSOR HISTIDINE KINASE-RELATED"/>
    <property type="match status" value="1"/>
</dbReference>
<dbReference type="SUPFAM" id="SSF50341">
    <property type="entry name" value="CheW-like"/>
    <property type="match status" value="1"/>
</dbReference>
<protein>
    <recommendedName>
        <fullName evidence="1">CheW-like domain-containing protein</fullName>
    </recommendedName>
</protein>
<accession>A0A1F4U9P3</accession>
<dbReference type="Pfam" id="PF01584">
    <property type="entry name" value="CheW"/>
    <property type="match status" value="1"/>
</dbReference>
<dbReference type="GO" id="GO:0007165">
    <property type="term" value="P:signal transduction"/>
    <property type="evidence" value="ECO:0007669"/>
    <property type="project" value="InterPro"/>
</dbReference>
<dbReference type="EMBL" id="MEUM01000099">
    <property type="protein sequence ID" value="OGC41654.1"/>
    <property type="molecule type" value="Genomic_DNA"/>
</dbReference>
<dbReference type="GO" id="GO:0006935">
    <property type="term" value="P:chemotaxis"/>
    <property type="evidence" value="ECO:0007669"/>
    <property type="project" value="InterPro"/>
</dbReference>
<dbReference type="SMART" id="SM00260">
    <property type="entry name" value="CheW"/>
    <property type="match status" value="1"/>
</dbReference>
<dbReference type="InterPro" id="IPR039315">
    <property type="entry name" value="CheW"/>
</dbReference>
<name>A0A1F4U9P3_UNCW3</name>
<sequence>MKYFLEFAIDDKKFAVPIDEIIEIARPKAIQQQSEKKKNIIGSINLRHDNIFIIDLASVLKVKGGKRYEIMIADIGGQRIGFCVDRVFGIIEHDKVKPVPEMIRSHRSLTGMIMTKDTIIPVLSLEKAITKANLSTIKNNARSKNK</sequence>
<evidence type="ECO:0000313" key="2">
    <source>
        <dbReference type="EMBL" id="OGC41654.1"/>
    </source>
</evidence>
<evidence type="ECO:0000313" key="3">
    <source>
        <dbReference type="Proteomes" id="UP000177025"/>
    </source>
</evidence>
<comment type="caution">
    <text evidence="2">The sequence shown here is derived from an EMBL/GenBank/DDBJ whole genome shotgun (WGS) entry which is preliminary data.</text>
</comment>
<dbReference type="InterPro" id="IPR002545">
    <property type="entry name" value="CheW-lke_dom"/>
</dbReference>
<dbReference type="InterPro" id="IPR036061">
    <property type="entry name" value="CheW-like_dom_sf"/>
</dbReference>
<dbReference type="GO" id="GO:0005829">
    <property type="term" value="C:cytosol"/>
    <property type="evidence" value="ECO:0007669"/>
    <property type="project" value="TreeGrafter"/>
</dbReference>
<dbReference type="AlphaFoldDB" id="A0A1F4U9P3"/>
<reference evidence="2 3" key="1">
    <citation type="journal article" date="2016" name="Nat. Commun.">
        <title>Thousands of microbial genomes shed light on interconnected biogeochemical processes in an aquifer system.</title>
        <authorList>
            <person name="Anantharaman K."/>
            <person name="Brown C.T."/>
            <person name="Hug L.A."/>
            <person name="Sharon I."/>
            <person name="Castelle C.J."/>
            <person name="Probst A.J."/>
            <person name="Thomas B.C."/>
            <person name="Singh A."/>
            <person name="Wilkins M.J."/>
            <person name="Karaoz U."/>
            <person name="Brodie E.L."/>
            <person name="Williams K.H."/>
            <person name="Hubbard S.S."/>
            <person name="Banfield J.F."/>
        </authorList>
    </citation>
    <scope>NUCLEOTIDE SEQUENCE [LARGE SCALE GENOMIC DNA]</scope>
</reference>
<dbReference type="PROSITE" id="PS50851">
    <property type="entry name" value="CHEW"/>
    <property type="match status" value="1"/>
</dbReference>
<gene>
    <name evidence="2" type="ORF">A2Y85_04030</name>
</gene>
<dbReference type="PANTHER" id="PTHR22617:SF23">
    <property type="entry name" value="CHEMOTAXIS PROTEIN CHEW"/>
    <property type="match status" value="1"/>
</dbReference>